<reference evidence="2 3" key="1">
    <citation type="submission" date="2019-10" db="EMBL/GenBank/DDBJ databases">
        <authorList>
            <person name="Palmer J.M."/>
        </authorList>
    </citation>
    <scope>NUCLEOTIDE SEQUENCE [LARGE SCALE GENOMIC DNA]</scope>
    <source>
        <strain evidence="2 3">TWF730</strain>
    </source>
</reference>
<dbReference type="AlphaFoldDB" id="A0AAV9VKX4"/>
<dbReference type="Proteomes" id="UP001373714">
    <property type="component" value="Unassembled WGS sequence"/>
</dbReference>
<dbReference type="EMBL" id="JAVHNS010000001">
    <property type="protein sequence ID" value="KAK6362776.1"/>
    <property type="molecule type" value="Genomic_DNA"/>
</dbReference>
<feature type="region of interest" description="Disordered" evidence="1">
    <location>
        <begin position="75"/>
        <end position="108"/>
    </location>
</feature>
<keyword evidence="3" id="KW-1185">Reference proteome</keyword>
<organism evidence="2 3">
    <name type="scientific">Orbilia blumenaviensis</name>
    <dbReference type="NCBI Taxonomy" id="1796055"/>
    <lineage>
        <taxon>Eukaryota</taxon>
        <taxon>Fungi</taxon>
        <taxon>Dikarya</taxon>
        <taxon>Ascomycota</taxon>
        <taxon>Pezizomycotina</taxon>
        <taxon>Orbiliomycetes</taxon>
        <taxon>Orbiliales</taxon>
        <taxon>Orbiliaceae</taxon>
        <taxon>Orbilia</taxon>
    </lineage>
</organism>
<comment type="caution">
    <text evidence="2">The sequence shown here is derived from an EMBL/GenBank/DDBJ whole genome shotgun (WGS) entry which is preliminary data.</text>
</comment>
<evidence type="ECO:0000313" key="3">
    <source>
        <dbReference type="Proteomes" id="UP001373714"/>
    </source>
</evidence>
<protein>
    <submittedName>
        <fullName evidence="2">Uncharacterized protein</fullName>
    </submittedName>
</protein>
<feature type="compositionally biased region" description="Polar residues" evidence="1">
    <location>
        <begin position="75"/>
        <end position="88"/>
    </location>
</feature>
<gene>
    <name evidence="2" type="ORF">TWF730_000231</name>
</gene>
<evidence type="ECO:0000313" key="2">
    <source>
        <dbReference type="EMBL" id="KAK6362776.1"/>
    </source>
</evidence>
<evidence type="ECO:0000256" key="1">
    <source>
        <dbReference type="SAM" id="MobiDB-lite"/>
    </source>
</evidence>
<sequence>MGPKLCSLRATARCFIRIAIALAGFREAVSSPLSRDSLTFILPAHHTNNTIPILPTPQAFTDTVSIIQNGTQLNSSSSITNAQSTVTPSRPDPTAAVASDSHGTHKLDAKSGLDPSFFYENQQMYVRCAAPVSVYGTVFLDFLPNPDQDKWRQIIPEFGFPENLPGYYSIVQDNIYKMVKRAKKKESEKEEQEIELEVLAQQQETCRTRCLCHAPTGKIVPSFRWTGVKCHNQWDAAKCTYLLGCYCSAILTQRDGKVPGIDPGIEDYQRAIDLIPSVVFEEPFNEGWRFRLPGYLTRPGRETIGRSGLLHEYGLQPGETVWQVPDYIHRPDENMGFAGNEQNYYLFGPDGYDVNGNLVHLGRLQFINRYARHPLHRGNGGGAYKSKRGLQLSDSEVDDENLAREMEIGD</sequence>
<proteinExistence type="predicted"/>
<feature type="region of interest" description="Disordered" evidence="1">
    <location>
        <begin position="378"/>
        <end position="399"/>
    </location>
</feature>
<accession>A0AAV9VKX4</accession>
<name>A0AAV9VKX4_9PEZI</name>